<accession>A0ABV9YAR0</accession>
<organism evidence="2 3">
    <name type="scientific">Saccharothrix xinjiangensis</name>
    <dbReference type="NCBI Taxonomy" id="204798"/>
    <lineage>
        <taxon>Bacteria</taxon>
        <taxon>Bacillati</taxon>
        <taxon>Actinomycetota</taxon>
        <taxon>Actinomycetes</taxon>
        <taxon>Pseudonocardiales</taxon>
        <taxon>Pseudonocardiaceae</taxon>
        <taxon>Saccharothrix</taxon>
    </lineage>
</organism>
<proteinExistence type="predicted"/>
<dbReference type="RefSeq" id="WP_344043516.1">
    <property type="nucleotide sequence ID" value="NZ_BAAAKE010000046.1"/>
</dbReference>
<evidence type="ECO:0000313" key="2">
    <source>
        <dbReference type="EMBL" id="MFC5059783.1"/>
    </source>
</evidence>
<reference evidence="3" key="1">
    <citation type="journal article" date="2019" name="Int. J. Syst. Evol. Microbiol.">
        <title>The Global Catalogue of Microorganisms (GCM) 10K type strain sequencing project: providing services to taxonomists for standard genome sequencing and annotation.</title>
        <authorList>
            <consortium name="The Broad Institute Genomics Platform"/>
            <consortium name="The Broad Institute Genome Sequencing Center for Infectious Disease"/>
            <person name="Wu L."/>
            <person name="Ma J."/>
        </authorList>
    </citation>
    <scope>NUCLEOTIDE SEQUENCE [LARGE SCALE GENOMIC DNA]</scope>
    <source>
        <strain evidence="3">KCTC 12848</strain>
    </source>
</reference>
<feature type="region of interest" description="Disordered" evidence="1">
    <location>
        <begin position="14"/>
        <end position="40"/>
    </location>
</feature>
<gene>
    <name evidence="2" type="ORF">ACFPFM_39240</name>
</gene>
<keyword evidence="3" id="KW-1185">Reference proteome</keyword>
<evidence type="ECO:0000256" key="1">
    <source>
        <dbReference type="SAM" id="MobiDB-lite"/>
    </source>
</evidence>
<comment type="caution">
    <text evidence="2">The sequence shown here is derived from an EMBL/GenBank/DDBJ whole genome shotgun (WGS) entry which is preliminary data.</text>
</comment>
<name>A0ABV9YAR0_9PSEU</name>
<dbReference type="Proteomes" id="UP001595833">
    <property type="component" value="Unassembled WGS sequence"/>
</dbReference>
<dbReference type="EMBL" id="JBHSJB010000047">
    <property type="protein sequence ID" value="MFC5059783.1"/>
    <property type="molecule type" value="Genomic_DNA"/>
</dbReference>
<evidence type="ECO:0000313" key="3">
    <source>
        <dbReference type="Proteomes" id="UP001595833"/>
    </source>
</evidence>
<sequence>MSLPGTVIAVARDGWSDDDARSGVPAASSREVERATATGR</sequence>
<protein>
    <submittedName>
        <fullName evidence="2">Uncharacterized protein</fullName>
    </submittedName>
</protein>